<dbReference type="GO" id="GO:0016747">
    <property type="term" value="F:acyltransferase activity, transferring groups other than amino-acyl groups"/>
    <property type="evidence" value="ECO:0007669"/>
    <property type="project" value="InterPro"/>
</dbReference>
<evidence type="ECO:0000313" key="3">
    <source>
        <dbReference type="Proteomes" id="UP000642070"/>
    </source>
</evidence>
<sequence length="177" mass="19518">MACVDVRVVHSSALAIQEHRRIRRLLDTAFGGRFGDDDMDHALGGLHVLVEDDQQLVGHASVVQRRLFHQGKALRAGYVEAVAAHPQRHGHGARVMAEVERIVRGGYTIGALSASEGAVEFYRRRGWVRWEGPTAVLAPDGLTRTPDDDDSTYVLRVEDGVDIAGLIACDWRDGDVW</sequence>
<evidence type="ECO:0000313" key="2">
    <source>
        <dbReference type="EMBL" id="GGM14913.1"/>
    </source>
</evidence>
<dbReference type="Proteomes" id="UP000642070">
    <property type="component" value="Unassembled WGS sequence"/>
</dbReference>
<dbReference type="PROSITE" id="PS51186">
    <property type="entry name" value="GNAT"/>
    <property type="match status" value="1"/>
</dbReference>
<dbReference type="Gene3D" id="3.40.630.30">
    <property type="match status" value="1"/>
</dbReference>
<protein>
    <submittedName>
        <fullName evidence="2">Aminoglycoside N-acetyltransferase AAC(2')-Ie</fullName>
    </submittedName>
</protein>
<reference evidence="2" key="2">
    <citation type="submission" date="2020-09" db="EMBL/GenBank/DDBJ databases">
        <authorList>
            <person name="Sun Q."/>
            <person name="Ohkuma M."/>
        </authorList>
    </citation>
    <scope>NUCLEOTIDE SEQUENCE</scope>
    <source>
        <strain evidence="2">JCM 19831</strain>
    </source>
</reference>
<dbReference type="InterPro" id="IPR016181">
    <property type="entry name" value="Acyl_CoA_acyltransferase"/>
</dbReference>
<reference evidence="2" key="1">
    <citation type="journal article" date="2014" name="Int. J. Syst. Evol. Microbiol.">
        <title>Complete genome sequence of Corynebacterium casei LMG S-19264T (=DSM 44701T), isolated from a smear-ripened cheese.</title>
        <authorList>
            <consortium name="US DOE Joint Genome Institute (JGI-PGF)"/>
            <person name="Walter F."/>
            <person name="Albersmeier A."/>
            <person name="Kalinowski J."/>
            <person name="Ruckert C."/>
        </authorList>
    </citation>
    <scope>NUCLEOTIDE SEQUENCE</scope>
    <source>
        <strain evidence="2">JCM 19831</strain>
    </source>
</reference>
<keyword evidence="3" id="KW-1185">Reference proteome</keyword>
<name>A0A917T9K4_9ACTN</name>
<proteinExistence type="predicted"/>
<dbReference type="InterPro" id="IPR000182">
    <property type="entry name" value="GNAT_dom"/>
</dbReference>
<dbReference type="EMBL" id="BMPI01000006">
    <property type="protein sequence ID" value="GGM14913.1"/>
    <property type="molecule type" value="Genomic_DNA"/>
</dbReference>
<dbReference type="SUPFAM" id="SSF55729">
    <property type="entry name" value="Acyl-CoA N-acyltransferases (Nat)"/>
    <property type="match status" value="1"/>
</dbReference>
<organism evidence="2 3">
    <name type="scientific">Dactylosporangium sucinum</name>
    <dbReference type="NCBI Taxonomy" id="1424081"/>
    <lineage>
        <taxon>Bacteria</taxon>
        <taxon>Bacillati</taxon>
        <taxon>Actinomycetota</taxon>
        <taxon>Actinomycetes</taxon>
        <taxon>Micromonosporales</taxon>
        <taxon>Micromonosporaceae</taxon>
        <taxon>Dactylosporangium</taxon>
    </lineage>
</organism>
<dbReference type="AlphaFoldDB" id="A0A917T9K4"/>
<gene>
    <name evidence="2" type="primary">aac</name>
    <name evidence="2" type="ORF">GCM10007977_015090</name>
</gene>
<accession>A0A917T9K4</accession>
<comment type="caution">
    <text evidence="2">The sequence shown here is derived from an EMBL/GenBank/DDBJ whole genome shotgun (WGS) entry which is preliminary data.</text>
</comment>
<feature type="domain" description="N-acetyltransferase" evidence="1">
    <location>
        <begin position="4"/>
        <end position="143"/>
    </location>
</feature>
<evidence type="ECO:0000259" key="1">
    <source>
        <dbReference type="PROSITE" id="PS51186"/>
    </source>
</evidence>
<dbReference type="Pfam" id="PF13527">
    <property type="entry name" value="Acetyltransf_9"/>
    <property type="match status" value="1"/>
</dbReference>